<proteinExistence type="predicted"/>
<evidence type="ECO:0000313" key="2">
    <source>
        <dbReference type="Proteomes" id="UP001054945"/>
    </source>
</evidence>
<name>A0AAV4MZZ0_CAEEX</name>
<sequence length="98" mass="11259">MFGKEPRKLLRKIPLTLKDGQILNYLSSTRHRRLIPFNSLVNPFVTTRPPLSSLSLSLSLLLSRERLCTCEEHISWIFSSKLETVFKKSRLKGAASLF</sequence>
<keyword evidence="2" id="KW-1185">Reference proteome</keyword>
<gene>
    <name evidence="1" type="ORF">CEXT_355111</name>
</gene>
<reference evidence="1 2" key="1">
    <citation type="submission" date="2021-06" db="EMBL/GenBank/DDBJ databases">
        <title>Caerostris extrusa draft genome.</title>
        <authorList>
            <person name="Kono N."/>
            <person name="Arakawa K."/>
        </authorList>
    </citation>
    <scope>NUCLEOTIDE SEQUENCE [LARGE SCALE GENOMIC DNA]</scope>
</reference>
<evidence type="ECO:0000313" key="1">
    <source>
        <dbReference type="EMBL" id="GIX78092.1"/>
    </source>
</evidence>
<dbReference type="AlphaFoldDB" id="A0AAV4MZZ0"/>
<accession>A0AAV4MZZ0</accession>
<comment type="caution">
    <text evidence="1">The sequence shown here is derived from an EMBL/GenBank/DDBJ whole genome shotgun (WGS) entry which is preliminary data.</text>
</comment>
<organism evidence="1 2">
    <name type="scientific">Caerostris extrusa</name>
    <name type="common">Bark spider</name>
    <name type="synonym">Caerostris bankana</name>
    <dbReference type="NCBI Taxonomy" id="172846"/>
    <lineage>
        <taxon>Eukaryota</taxon>
        <taxon>Metazoa</taxon>
        <taxon>Ecdysozoa</taxon>
        <taxon>Arthropoda</taxon>
        <taxon>Chelicerata</taxon>
        <taxon>Arachnida</taxon>
        <taxon>Araneae</taxon>
        <taxon>Araneomorphae</taxon>
        <taxon>Entelegynae</taxon>
        <taxon>Araneoidea</taxon>
        <taxon>Araneidae</taxon>
        <taxon>Caerostris</taxon>
    </lineage>
</organism>
<dbReference type="Proteomes" id="UP001054945">
    <property type="component" value="Unassembled WGS sequence"/>
</dbReference>
<dbReference type="EMBL" id="BPLR01020385">
    <property type="protein sequence ID" value="GIX78092.1"/>
    <property type="molecule type" value="Genomic_DNA"/>
</dbReference>
<protein>
    <submittedName>
        <fullName evidence="1">Uncharacterized protein</fullName>
    </submittedName>
</protein>